<evidence type="ECO:0000313" key="2">
    <source>
        <dbReference type="EMBL" id="GFG41028.1"/>
    </source>
</evidence>
<keyword evidence="3" id="KW-1185">Reference proteome</keyword>
<dbReference type="OrthoDB" id="2121607at2759"/>
<organism evidence="2 3">
    <name type="scientific">Coptotermes formosanus</name>
    <name type="common">Formosan subterranean termite</name>
    <dbReference type="NCBI Taxonomy" id="36987"/>
    <lineage>
        <taxon>Eukaryota</taxon>
        <taxon>Metazoa</taxon>
        <taxon>Ecdysozoa</taxon>
        <taxon>Arthropoda</taxon>
        <taxon>Hexapoda</taxon>
        <taxon>Insecta</taxon>
        <taxon>Pterygota</taxon>
        <taxon>Neoptera</taxon>
        <taxon>Polyneoptera</taxon>
        <taxon>Dictyoptera</taxon>
        <taxon>Blattodea</taxon>
        <taxon>Blattoidea</taxon>
        <taxon>Termitoidae</taxon>
        <taxon>Rhinotermitidae</taxon>
        <taxon>Coptotermes</taxon>
    </lineage>
</organism>
<feature type="coiled-coil region" evidence="1">
    <location>
        <begin position="238"/>
        <end position="348"/>
    </location>
</feature>
<gene>
    <name evidence="2" type="ORF">Cfor_06798</name>
</gene>
<sequence>MEKELSVDLEALQEKYDKDQAAAALQIKALHDKHSLTVKELSEMVELLEKEKRCEEDLHRTQILEMECKVKQLEQHLEEVSNIKRNDVLKESQLEHNILESEIQIQYQQLQEKHILLTSKVAELTTALNEANISLAMKEEDLASCTNCLTSTQAELAVTKTELEFLKSNPQPDGQKGNSLFAEVEDKRLNMKQRLDTILQKYHHLKKIYKDKCAELSRVNAEFVFVRRKCDEVLLETQDQEKHQVESYKARIKDLEERVQTLQKEKPPYVISSADNDTLKFVEAYVQSSRKECRKLKEELEARSVCALLSNETLFKTQRELQRKEVELIQAKVQIMELQRLLKEKEGRTEGSRAIAAFD</sequence>
<dbReference type="EMBL" id="BLKM01003049">
    <property type="protein sequence ID" value="GFG41028.1"/>
    <property type="molecule type" value="Genomic_DNA"/>
</dbReference>
<dbReference type="AlphaFoldDB" id="A0A6L2QCS7"/>
<name>A0A6L2QCS7_COPFO</name>
<dbReference type="Proteomes" id="UP000502823">
    <property type="component" value="Unassembled WGS sequence"/>
</dbReference>
<evidence type="ECO:0000313" key="3">
    <source>
        <dbReference type="Proteomes" id="UP000502823"/>
    </source>
</evidence>
<proteinExistence type="predicted"/>
<protein>
    <submittedName>
        <fullName evidence="2">Uncharacterized protein</fullName>
    </submittedName>
</protein>
<feature type="coiled-coil region" evidence="1">
    <location>
        <begin position="2"/>
        <end position="86"/>
    </location>
</feature>
<keyword evidence="1" id="KW-0175">Coiled coil</keyword>
<dbReference type="InParanoid" id="A0A6L2QCS7"/>
<accession>A0A6L2QCS7</accession>
<feature type="coiled-coil region" evidence="1">
    <location>
        <begin position="121"/>
        <end position="169"/>
    </location>
</feature>
<evidence type="ECO:0000256" key="1">
    <source>
        <dbReference type="SAM" id="Coils"/>
    </source>
</evidence>
<reference evidence="3" key="1">
    <citation type="submission" date="2020-01" db="EMBL/GenBank/DDBJ databases">
        <title>Draft genome sequence of the Termite Coptotermes fromosanus.</title>
        <authorList>
            <person name="Itakura S."/>
            <person name="Yosikawa Y."/>
            <person name="Umezawa K."/>
        </authorList>
    </citation>
    <scope>NUCLEOTIDE SEQUENCE [LARGE SCALE GENOMIC DNA]</scope>
</reference>
<comment type="caution">
    <text evidence="2">The sequence shown here is derived from an EMBL/GenBank/DDBJ whole genome shotgun (WGS) entry which is preliminary data.</text>
</comment>